<evidence type="ECO:0000256" key="1">
    <source>
        <dbReference type="SAM" id="Coils"/>
    </source>
</evidence>
<keyword evidence="3" id="KW-0812">Transmembrane</keyword>
<evidence type="ECO:0000256" key="3">
    <source>
        <dbReference type="SAM" id="Phobius"/>
    </source>
</evidence>
<keyword evidence="3" id="KW-1133">Transmembrane helix</keyword>
<organism evidence="4 5">
    <name type="scientific">Saccharothrix xinjiangensis</name>
    <dbReference type="NCBI Taxonomy" id="204798"/>
    <lineage>
        <taxon>Bacteria</taxon>
        <taxon>Bacillati</taxon>
        <taxon>Actinomycetota</taxon>
        <taxon>Actinomycetes</taxon>
        <taxon>Pseudonocardiales</taxon>
        <taxon>Pseudonocardiaceae</taxon>
        <taxon>Saccharothrix</taxon>
    </lineage>
</organism>
<accession>A0ABV9XWR9</accession>
<sequence>MSLPWPSDAHRDAAVYFAQAAATGPPWLAIALGVIALLGVIATATGPALAERMKRGQPPASTTAAPAVPPAVEGPVDLVREIVADLRRERDEAQERADRLADELAEERRASAVKDVELARRDARIEALVDRLERGPR</sequence>
<dbReference type="RefSeq" id="WP_344036505.1">
    <property type="nucleotide sequence ID" value="NZ_BAAAKE010000005.1"/>
</dbReference>
<comment type="caution">
    <text evidence="4">The sequence shown here is derived from an EMBL/GenBank/DDBJ whole genome shotgun (WGS) entry which is preliminary data.</text>
</comment>
<keyword evidence="5" id="KW-1185">Reference proteome</keyword>
<evidence type="ECO:0000313" key="4">
    <source>
        <dbReference type="EMBL" id="MFC5053642.1"/>
    </source>
</evidence>
<reference evidence="5" key="1">
    <citation type="journal article" date="2019" name="Int. J. Syst. Evol. Microbiol.">
        <title>The Global Catalogue of Microorganisms (GCM) 10K type strain sequencing project: providing services to taxonomists for standard genome sequencing and annotation.</title>
        <authorList>
            <consortium name="The Broad Institute Genomics Platform"/>
            <consortium name="The Broad Institute Genome Sequencing Center for Infectious Disease"/>
            <person name="Wu L."/>
            <person name="Ma J."/>
        </authorList>
    </citation>
    <scope>NUCLEOTIDE SEQUENCE [LARGE SCALE GENOMIC DNA]</scope>
    <source>
        <strain evidence="5">KCTC 12848</strain>
    </source>
</reference>
<evidence type="ECO:0000256" key="2">
    <source>
        <dbReference type="SAM" id="MobiDB-lite"/>
    </source>
</evidence>
<keyword evidence="1" id="KW-0175">Coiled coil</keyword>
<dbReference type="Proteomes" id="UP001595833">
    <property type="component" value="Unassembled WGS sequence"/>
</dbReference>
<gene>
    <name evidence="4" type="ORF">ACFPFM_07705</name>
</gene>
<feature type="coiled-coil region" evidence="1">
    <location>
        <begin position="76"/>
        <end position="110"/>
    </location>
</feature>
<feature type="transmembrane region" description="Helical" evidence="3">
    <location>
        <begin position="27"/>
        <end position="50"/>
    </location>
</feature>
<dbReference type="EMBL" id="JBHSJB010000007">
    <property type="protein sequence ID" value="MFC5053642.1"/>
    <property type="molecule type" value="Genomic_DNA"/>
</dbReference>
<proteinExistence type="predicted"/>
<feature type="region of interest" description="Disordered" evidence="2">
    <location>
        <begin position="51"/>
        <end position="71"/>
    </location>
</feature>
<protein>
    <submittedName>
        <fullName evidence="4">Uncharacterized protein</fullName>
    </submittedName>
</protein>
<evidence type="ECO:0000313" key="5">
    <source>
        <dbReference type="Proteomes" id="UP001595833"/>
    </source>
</evidence>
<name>A0ABV9XWR9_9PSEU</name>
<keyword evidence="3" id="KW-0472">Membrane</keyword>